<dbReference type="InterPro" id="IPR018656">
    <property type="entry name" value="DUF2087"/>
</dbReference>
<evidence type="ECO:0000313" key="2">
    <source>
        <dbReference type="EMBL" id="ALG10680.1"/>
    </source>
</evidence>
<dbReference type="AlphaFoldDB" id="A0A0N9HTV8"/>
<gene>
    <name evidence="2" type="ORF">AOZ06_30665</name>
</gene>
<sequence>MADDQLGEEYTCRVCGFRYDTPTWDGGSGSHDICLCCGTQFGYQDTVLDGVWSVRAKWAAEGHQWSSPEFRPPDWEPGTQLAQVPDRWADASVLAFKLSAPPLPAMRTSADPEAQRAEVLGRFLRDGRLTHFPATGREWTIVLEHIAAGFEPGVKYRRLEIDKLLKAWHGKPADLLSRLTDQGFVANDDQYYWRAER</sequence>
<proteinExistence type="predicted"/>
<accession>A0A0N9HTV8</accession>
<evidence type="ECO:0000259" key="1">
    <source>
        <dbReference type="Pfam" id="PF09860"/>
    </source>
</evidence>
<dbReference type="Pfam" id="PF09860">
    <property type="entry name" value="DUF2087"/>
    <property type="match status" value="1"/>
</dbReference>
<dbReference type="Proteomes" id="UP000063699">
    <property type="component" value="Chromosome"/>
</dbReference>
<protein>
    <recommendedName>
        <fullName evidence="1">DUF2087 domain-containing protein</fullName>
    </recommendedName>
</protein>
<dbReference type="STRING" id="860235.AOZ06_30665"/>
<dbReference type="RefSeq" id="WP_054292583.1">
    <property type="nucleotide sequence ID" value="NZ_CP012752.1"/>
</dbReference>
<keyword evidence="3" id="KW-1185">Reference proteome</keyword>
<organism evidence="2 3">
    <name type="scientific">Kibdelosporangium phytohabitans</name>
    <dbReference type="NCBI Taxonomy" id="860235"/>
    <lineage>
        <taxon>Bacteria</taxon>
        <taxon>Bacillati</taxon>
        <taxon>Actinomycetota</taxon>
        <taxon>Actinomycetes</taxon>
        <taxon>Pseudonocardiales</taxon>
        <taxon>Pseudonocardiaceae</taxon>
        <taxon>Kibdelosporangium</taxon>
    </lineage>
</organism>
<dbReference type="OrthoDB" id="1456570at2"/>
<dbReference type="KEGG" id="kphy:AOZ06_30665"/>
<feature type="domain" description="DUF2087" evidence="1">
    <location>
        <begin position="128"/>
        <end position="194"/>
    </location>
</feature>
<reference evidence="2 3" key="1">
    <citation type="submission" date="2015-07" db="EMBL/GenBank/DDBJ databases">
        <title>Genome sequencing of Kibdelosporangium phytohabitans.</title>
        <authorList>
            <person name="Qin S."/>
            <person name="Xing K."/>
        </authorList>
    </citation>
    <scope>NUCLEOTIDE SEQUENCE [LARGE SCALE GENOMIC DNA]</scope>
    <source>
        <strain evidence="2 3">KLBMP1111</strain>
    </source>
</reference>
<dbReference type="EMBL" id="CP012752">
    <property type="protein sequence ID" value="ALG10680.1"/>
    <property type="molecule type" value="Genomic_DNA"/>
</dbReference>
<name>A0A0N9HTV8_9PSEU</name>
<evidence type="ECO:0000313" key="3">
    <source>
        <dbReference type="Proteomes" id="UP000063699"/>
    </source>
</evidence>